<reference evidence="1" key="1">
    <citation type="submission" date="2019-02" db="EMBL/GenBank/DDBJ databases">
        <authorList>
            <person name="Gruber-Vodicka R. H."/>
            <person name="Seah K. B. B."/>
        </authorList>
    </citation>
    <scope>NUCLEOTIDE SEQUENCE</scope>
    <source>
        <strain evidence="1">BECK_M6</strain>
    </source>
</reference>
<sequence length="153" mass="18348">MFNEEYFDDFNNFSQHVEKKGYSLREILDFHLEVKTFVSGIEPHLKEKGKITFLCDCSERWTSRIREDFLEDEYLCNFLGLCDNIYKINRGIREDAWITSKKPGESTNLTDFFPEWTDVDVSFDRRGHYQEETLNKKRAEYKKSLGLPYEDEE</sequence>
<accession>A0A450VC73</accession>
<name>A0A450VC73_9GAMM</name>
<dbReference type="EMBL" id="CAADFH010000192">
    <property type="protein sequence ID" value="VFK02361.1"/>
    <property type="molecule type" value="Genomic_DNA"/>
</dbReference>
<gene>
    <name evidence="1" type="ORF">BECKLFY1418A_GA0070994_11924</name>
</gene>
<proteinExistence type="predicted"/>
<organism evidence="1">
    <name type="scientific">Candidatus Kentrum sp. LFY</name>
    <dbReference type="NCBI Taxonomy" id="2126342"/>
    <lineage>
        <taxon>Bacteria</taxon>
        <taxon>Pseudomonadati</taxon>
        <taxon>Pseudomonadota</taxon>
        <taxon>Gammaproteobacteria</taxon>
        <taxon>Candidatus Kentrum</taxon>
    </lineage>
</organism>
<evidence type="ECO:0000313" key="1">
    <source>
        <dbReference type="EMBL" id="VFK02361.1"/>
    </source>
</evidence>
<protein>
    <submittedName>
        <fullName evidence="1">Uncharacterized protein</fullName>
    </submittedName>
</protein>
<dbReference type="AlphaFoldDB" id="A0A450VC73"/>